<reference evidence="2" key="1">
    <citation type="submission" date="2001-10" db="EMBL/GenBank/DDBJ databases">
        <title>Oryza sativa nipponbare(GA3) genomic DNA, chromosome 7, PAC clone:P0022B05.</title>
        <authorList>
            <person name="Sasaki T."/>
            <person name="Matsumoto T."/>
            <person name="Yamamoto K."/>
        </authorList>
    </citation>
    <scope>NUCLEOTIDE SEQUENCE</scope>
</reference>
<gene>
    <name evidence="2" type="primary">P0022B05.136</name>
    <name evidence="3" type="ORF">OSJNBa0057M23.108</name>
</gene>
<accession>Q8LHW6</accession>
<proteinExistence type="predicted"/>
<name>Q8LHW6_ORYSJ</name>
<reference evidence="4" key="3">
    <citation type="journal article" date="2005" name="Nature">
        <title>The map-based sequence of the rice genome.</title>
        <authorList>
            <consortium name="International rice genome sequencing project (IRGSP)"/>
            <person name="Matsumoto T."/>
            <person name="Wu J."/>
            <person name="Kanamori H."/>
            <person name="Katayose Y."/>
            <person name="Fujisawa M."/>
            <person name="Namiki N."/>
            <person name="Mizuno H."/>
            <person name="Yamamoto K."/>
            <person name="Antonio B.A."/>
            <person name="Baba T."/>
            <person name="Sakata K."/>
            <person name="Nagamura Y."/>
            <person name="Aoki H."/>
            <person name="Arikawa K."/>
            <person name="Arita K."/>
            <person name="Bito T."/>
            <person name="Chiden Y."/>
            <person name="Fujitsuka N."/>
            <person name="Fukunaka R."/>
            <person name="Hamada M."/>
            <person name="Harada C."/>
            <person name="Hayashi A."/>
            <person name="Hijishita S."/>
            <person name="Honda M."/>
            <person name="Hosokawa S."/>
            <person name="Ichikawa Y."/>
            <person name="Idonuma A."/>
            <person name="Iijima M."/>
            <person name="Ikeda M."/>
            <person name="Ikeno M."/>
            <person name="Ito K."/>
            <person name="Ito S."/>
            <person name="Ito T."/>
            <person name="Ito Y."/>
            <person name="Ito Y."/>
            <person name="Iwabuchi A."/>
            <person name="Kamiya K."/>
            <person name="Karasawa W."/>
            <person name="Kurita K."/>
            <person name="Katagiri S."/>
            <person name="Kikuta A."/>
            <person name="Kobayashi H."/>
            <person name="Kobayashi N."/>
            <person name="Machita K."/>
            <person name="Maehara T."/>
            <person name="Masukawa M."/>
            <person name="Mizubayashi T."/>
            <person name="Mukai Y."/>
            <person name="Nagasaki H."/>
            <person name="Nagata Y."/>
            <person name="Naito S."/>
            <person name="Nakashima M."/>
            <person name="Nakama Y."/>
            <person name="Nakamichi Y."/>
            <person name="Nakamura M."/>
            <person name="Meguro A."/>
            <person name="Negishi M."/>
            <person name="Ohta I."/>
            <person name="Ohta T."/>
            <person name="Okamoto M."/>
            <person name="Ono N."/>
            <person name="Saji S."/>
            <person name="Sakaguchi M."/>
            <person name="Sakai K."/>
            <person name="Shibata M."/>
            <person name="Shimokawa T."/>
            <person name="Song J."/>
            <person name="Takazaki Y."/>
            <person name="Terasawa K."/>
            <person name="Tsugane M."/>
            <person name="Tsuji K."/>
            <person name="Ueda S."/>
            <person name="Waki K."/>
            <person name="Yamagata H."/>
            <person name="Yamamoto M."/>
            <person name="Yamamoto S."/>
            <person name="Yamane H."/>
            <person name="Yoshiki S."/>
            <person name="Yoshihara R."/>
            <person name="Yukawa K."/>
            <person name="Zhong H."/>
            <person name="Yano M."/>
            <person name="Yuan Q."/>
            <person name="Ouyang S."/>
            <person name="Liu J."/>
            <person name="Jones K.M."/>
            <person name="Gansberger K."/>
            <person name="Moffat K."/>
            <person name="Hill J."/>
            <person name="Bera J."/>
            <person name="Fadrosh D."/>
            <person name="Jin S."/>
            <person name="Johri S."/>
            <person name="Kim M."/>
            <person name="Overton L."/>
            <person name="Reardon M."/>
            <person name="Tsitrin T."/>
            <person name="Vuong H."/>
            <person name="Weaver B."/>
            <person name="Ciecko A."/>
            <person name="Tallon L."/>
            <person name="Jackson J."/>
            <person name="Pai G."/>
            <person name="Aken S.V."/>
            <person name="Utterback T."/>
            <person name="Reidmuller S."/>
            <person name="Feldblyum T."/>
            <person name="Hsiao J."/>
            <person name="Zismann V."/>
            <person name="Iobst S."/>
            <person name="de Vazeille A.R."/>
            <person name="Buell C.R."/>
            <person name="Ying K."/>
            <person name="Li Y."/>
            <person name="Lu T."/>
            <person name="Huang Y."/>
            <person name="Zhao Q."/>
            <person name="Feng Q."/>
            <person name="Zhang L."/>
            <person name="Zhu J."/>
            <person name="Weng Q."/>
            <person name="Mu J."/>
            <person name="Lu Y."/>
            <person name="Fan D."/>
            <person name="Liu Y."/>
            <person name="Guan J."/>
            <person name="Zhang Y."/>
            <person name="Yu S."/>
            <person name="Liu X."/>
            <person name="Zhang Y."/>
            <person name="Hong G."/>
            <person name="Han B."/>
            <person name="Choisne N."/>
            <person name="Demange N."/>
            <person name="Orjeda G."/>
            <person name="Samain S."/>
            <person name="Cattolico L."/>
            <person name="Pelletier E."/>
            <person name="Couloux A."/>
            <person name="Segurens B."/>
            <person name="Wincker P."/>
            <person name="D'Hont A."/>
            <person name="Scarpelli C."/>
            <person name="Weissenbach J."/>
            <person name="Salanoubat M."/>
            <person name="Quetier F."/>
            <person name="Yu Y."/>
            <person name="Kim H.R."/>
            <person name="Rambo T."/>
            <person name="Currie J."/>
            <person name="Collura K."/>
            <person name="Luo M."/>
            <person name="Yang T."/>
            <person name="Ammiraju J.S.S."/>
            <person name="Engler F."/>
            <person name="Soderlund C."/>
            <person name="Wing R.A."/>
            <person name="Palmer L.E."/>
            <person name="de la Bastide M."/>
            <person name="Spiegel L."/>
            <person name="Nascimento L."/>
            <person name="Zutavern T."/>
            <person name="O'Shaughnessy A."/>
            <person name="Dike S."/>
            <person name="Dedhia N."/>
            <person name="Preston R."/>
            <person name="Balija V."/>
            <person name="McCombie W.R."/>
            <person name="Chow T."/>
            <person name="Chen H."/>
            <person name="Chung M."/>
            <person name="Chen C."/>
            <person name="Shaw J."/>
            <person name="Wu H."/>
            <person name="Hsiao K."/>
            <person name="Chao Y."/>
            <person name="Chu M."/>
            <person name="Cheng C."/>
            <person name="Hour A."/>
            <person name="Lee P."/>
            <person name="Lin S."/>
            <person name="Lin Y."/>
            <person name="Liou J."/>
            <person name="Liu S."/>
            <person name="Hsing Y."/>
            <person name="Raghuvanshi S."/>
            <person name="Mohanty A."/>
            <person name="Bharti A.K."/>
            <person name="Gaur A."/>
            <person name="Gupta V."/>
            <person name="Kumar D."/>
            <person name="Ravi V."/>
            <person name="Vij S."/>
            <person name="Kapur A."/>
            <person name="Khurana P."/>
            <person name="Khurana P."/>
            <person name="Khurana J.P."/>
            <person name="Tyagi A.K."/>
            <person name="Gaikwad K."/>
            <person name="Singh A."/>
            <person name="Dalal V."/>
            <person name="Srivastava S."/>
            <person name="Dixit A."/>
            <person name="Pal A.K."/>
            <person name="Ghazi I.A."/>
            <person name="Yadav M."/>
            <person name="Pandit A."/>
            <person name="Bhargava A."/>
            <person name="Sureshbabu K."/>
            <person name="Batra K."/>
            <person name="Sharma T.R."/>
            <person name="Mohapatra T."/>
            <person name="Singh N.K."/>
            <person name="Messing J."/>
            <person name="Nelson A.B."/>
            <person name="Fuks G."/>
            <person name="Kavchok S."/>
            <person name="Keizer G."/>
            <person name="Linton E."/>
            <person name="Llaca V."/>
            <person name="Song R."/>
            <person name="Tanyolac B."/>
            <person name="Young S."/>
            <person name="Ho-Il K."/>
            <person name="Hahn J.H."/>
            <person name="Sangsakoo G."/>
            <person name="Vanavichit A."/>
            <person name="de Mattos Luiz.A.T."/>
            <person name="Zimmer P.D."/>
            <person name="Malone G."/>
            <person name="Dellagostin O."/>
            <person name="de Oliveira A.C."/>
            <person name="Bevan M."/>
            <person name="Bancroft I."/>
            <person name="Minx P."/>
            <person name="Cordum H."/>
            <person name="Wilson R."/>
            <person name="Cheng Z."/>
            <person name="Jin W."/>
            <person name="Jiang J."/>
            <person name="Leong S.A."/>
            <person name="Iwama H."/>
            <person name="Gojobori T."/>
            <person name="Itoh T."/>
            <person name="Niimura Y."/>
            <person name="Fujii Y."/>
            <person name="Habara T."/>
            <person name="Sakai H."/>
            <person name="Sato Y."/>
            <person name="Wilson G."/>
            <person name="Kumar K."/>
            <person name="McCouch S."/>
            <person name="Juretic N."/>
            <person name="Hoen D."/>
            <person name="Wright S."/>
            <person name="Bruskiewich R."/>
            <person name="Bureau T."/>
            <person name="Miyao A."/>
            <person name="Hirochika H."/>
            <person name="Nishikawa T."/>
            <person name="Kadowaki K."/>
            <person name="Sugiura M."/>
            <person name="Burr B."/>
            <person name="Sasaki T."/>
        </authorList>
    </citation>
    <scope>NUCLEOTIDE SEQUENCE [LARGE SCALE GENOMIC DNA]</scope>
    <source>
        <strain evidence="4">cv. Nipponbare</strain>
    </source>
</reference>
<dbReference type="EMBL" id="AP004262">
    <property type="protein sequence ID" value="BAC10830.1"/>
    <property type="molecule type" value="Genomic_DNA"/>
</dbReference>
<dbReference type="AlphaFoldDB" id="Q8LHW6"/>
<evidence type="ECO:0000256" key="1">
    <source>
        <dbReference type="SAM" id="MobiDB-lite"/>
    </source>
</evidence>
<feature type="region of interest" description="Disordered" evidence="1">
    <location>
        <begin position="1"/>
        <end position="76"/>
    </location>
</feature>
<sequence length="109" mass="11790">MRRACVGDRCSSGCGGSSRTDDGLGSSPVARCPQPPPSPPVTRSRLRPHPPLAARPGHGSSPLPTSHLLCSPREREGGQRRSFYLFFLTVSPRRLKTASNQVRVVIYPV</sequence>
<organism evidence="2 4">
    <name type="scientific">Oryza sativa subsp. japonica</name>
    <name type="common">Rice</name>
    <dbReference type="NCBI Taxonomy" id="39947"/>
    <lineage>
        <taxon>Eukaryota</taxon>
        <taxon>Viridiplantae</taxon>
        <taxon>Streptophyta</taxon>
        <taxon>Embryophyta</taxon>
        <taxon>Tracheophyta</taxon>
        <taxon>Spermatophyta</taxon>
        <taxon>Magnoliopsida</taxon>
        <taxon>Liliopsida</taxon>
        <taxon>Poales</taxon>
        <taxon>Poaceae</taxon>
        <taxon>BOP clade</taxon>
        <taxon>Oryzoideae</taxon>
        <taxon>Oryzeae</taxon>
        <taxon>Oryzinae</taxon>
        <taxon>Oryza</taxon>
        <taxon>Oryza sativa</taxon>
    </lineage>
</organism>
<evidence type="ECO:0000313" key="4">
    <source>
        <dbReference type="Proteomes" id="UP000000763"/>
    </source>
</evidence>
<dbReference type="EMBL" id="AP005165">
    <property type="protein sequence ID" value="BAD30951.1"/>
    <property type="molecule type" value="Genomic_DNA"/>
</dbReference>
<reference evidence="4" key="4">
    <citation type="journal article" date="2008" name="Nucleic Acids Res.">
        <title>The rice annotation project database (RAP-DB): 2008 update.</title>
        <authorList>
            <consortium name="The rice annotation project (RAP)"/>
        </authorList>
    </citation>
    <scope>GENOME REANNOTATION</scope>
    <source>
        <strain evidence="4">cv. Nipponbare</strain>
    </source>
</reference>
<protein>
    <submittedName>
        <fullName evidence="2">Uncharacterized protein</fullName>
    </submittedName>
</protein>
<evidence type="ECO:0000313" key="2">
    <source>
        <dbReference type="EMBL" id="BAC10830.1"/>
    </source>
</evidence>
<dbReference type="Proteomes" id="UP000000763">
    <property type="component" value="Chromosome 7"/>
</dbReference>
<evidence type="ECO:0000313" key="3">
    <source>
        <dbReference type="EMBL" id="BAD30951.1"/>
    </source>
</evidence>
<reference evidence="3" key="2">
    <citation type="submission" date="2002-05" db="EMBL/GenBank/DDBJ databases">
        <title>Oryza sativa nipponbare(GA3) genomic DNA, chromosome 7, BAC clone:OSJNBa0057M23.</title>
        <authorList>
            <person name="Sasaki T."/>
            <person name="Matsumoto T."/>
            <person name="Katayose Y."/>
        </authorList>
    </citation>
    <scope>NUCLEOTIDE SEQUENCE</scope>
</reference>